<reference evidence="1 2" key="1">
    <citation type="submission" date="2019-06" db="EMBL/GenBank/DDBJ databases">
        <authorList>
            <person name="Broberg M."/>
        </authorList>
    </citation>
    <scope>NUCLEOTIDE SEQUENCE [LARGE SCALE GENOMIC DNA]</scope>
</reference>
<dbReference type="EMBL" id="CABFNS010000933">
    <property type="protein sequence ID" value="VUC36819.1"/>
    <property type="molecule type" value="Genomic_DNA"/>
</dbReference>
<name>A0ABY6UZC7_BIOOC</name>
<evidence type="ECO:0008006" key="3">
    <source>
        <dbReference type="Google" id="ProtNLM"/>
    </source>
</evidence>
<gene>
    <name evidence="1" type="ORF">CLO192961_LOCUS452004</name>
</gene>
<accession>A0ABY6UZC7</accession>
<evidence type="ECO:0000313" key="2">
    <source>
        <dbReference type="Proteomes" id="UP000766486"/>
    </source>
</evidence>
<organism evidence="1 2">
    <name type="scientific">Bionectria ochroleuca</name>
    <name type="common">Gliocladium roseum</name>
    <dbReference type="NCBI Taxonomy" id="29856"/>
    <lineage>
        <taxon>Eukaryota</taxon>
        <taxon>Fungi</taxon>
        <taxon>Dikarya</taxon>
        <taxon>Ascomycota</taxon>
        <taxon>Pezizomycotina</taxon>
        <taxon>Sordariomycetes</taxon>
        <taxon>Hypocreomycetidae</taxon>
        <taxon>Hypocreales</taxon>
        <taxon>Bionectriaceae</taxon>
        <taxon>Clonostachys</taxon>
    </lineage>
</organism>
<keyword evidence="2" id="KW-1185">Reference proteome</keyword>
<protein>
    <recommendedName>
        <fullName evidence="3">Fungal N-terminal domain-containing protein</fullName>
    </recommendedName>
</protein>
<sequence>MSGLEGLGLAANVIAVIDLSAQVISWCYQYSKDAKNATADIERLRQETNRQKIVAEDIGNLLNSPKGENLKTSKRLSAAADRARSVLDTVDKTLSNKKGLRRFGLRALKWSYESKNVEGLLQELLQTREIFHLGLQIDQTKIIIDIDQRANVFLLFFAVERVRL</sequence>
<dbReference type="Proteomes" id="UP000766486">
    <property type="component" value="Unassembled WGS sequence"/>
</dbReference>
<comment type="caution">
    <text evidence="1">The sequence shown here is derived from an EMBL/GenBank/DDBJ whole genome shotgun (WGS) entry which is preliminary data.</text>
</comment>
<proteinExistence type="predicted"/>
<evidence type="ECO:0000313" key="1">
    <source>
        <dbReference type="EMBL" id="VUC36819.1"/>
    </source>
</evidence>